<evidence type="ECO:0000259" key="1">
    <source>
        <dbReference type="PROSITE" id="PS51708"/>
    </source>
</evidence>
<gene>
    <name evidence="2" type="ORF">ACFPCV_06690</name>
</gene>
<dbReference type="PROSITE" id="PS51708">
    <property type="entry name" value="CHAD"/>
    <property type="match status" value="1"/>
</dbReference>
<dbReference type="Proteomes" id="UP001595859">
    <property type="component" value="Unassembled WGS sequence"/>
</dbReference>
<dbReference type="PANTHER" id="PTHR39339:SF1">
    <property type="entry name" value="CHAD DOMAIN-CONTAINING PROTEIN"/>
    <property type="match status" value="1"/>
</dbReference>
<dbReference type="InterPro" id="IPR038186">
    <property type="entry name" value="CHAD_dom_sf"/>
</dbReference>
<evidence type="ECO:0000313" key="2">
    <source>
        <dbReference type="EMBL" id="MFC4853183.1"/>
    </source>
</evidence>
<dbReference type="Pfam" id="PF05235">
    <property type="entry name" value="CHAD"/>
    <property type="match status" value="1"/>
</dbReference>
<dbReference type="EMBL" id="JBHSIS010000003">
    <property type="protein sequence ID" value="MFC4853183.1"/>
    <property type="molecule type" value="Genomic_DNA"/>
</dbReference>
<dbReference type="SMART" id="SM00880">
    <property type="entry name" value="CHAD"/>
    <property type="match status" value="1"/>
</dbReference>
<dbReference type="RefSeq" id="WP_378055159.1">
    <property type="nucleotide sequence ID" value="NZ_JBHSIS010000003.1"/>
</dbReference>
<evidence type="ECO:0000313" key="3">
    <source>
        <dbReference type="Proteomes" id="UP001595859"/>
    </source>
</evidence>
<proteinExistence type="predicted"/>
<dbReference type="Gene3D" id="1.40.20.10">
    <property type="entry name" value="CHAD domain"/>
    <property type="match status" value="1"/>
</dbReference>
<feature type="domain" description="CHAD" evidence="1">
    <location>
        <begin position="1"/>
        <end position="265"/>
    </location>
</feature>
<name>A0ABV9RX42_9PSEU</name>
<comment type="caution">
    <text evidence="2">The sequence shown here is derived from an EMBL/GenBank/DDBJ whole genome shotgun (WGS) entry which is preliminary data.</text>
</comment>
<dbReference type="PANTHER" id="PTHR39339">
    <property type="entry name" value="SLR1444 PROTEIN"/>
    <property type="match status" value="1"/>
</dbReference>
<protein>
    <submittedName>
        <fullName evidence="2">CHAD domain-containing protein</fullName>
    </submittedName>
</protein>
<keyword evidence="3" id="KW-1185">Reference proteome</keyword>
<sequence length="272" mass="30059">MGVDPLRVRLDEQLHQLRVNAEVALADTDPEGVHQLRVAVRRARAVLRTAGGFDELRAELRWFFGRLGPLRDLDVLLARFRADTAGFSAAELAAFERLLAGLVADREKALRRATKALRGGRYARLLAELAAATPSGGGQEPPDLVAEIAKPHDRLRAEVAAIGPDPTDEQLHELRILGKKLRYVAEMATGGRARALVKATRRFQDVLGEFHDACVAEERLRALVPALAPADLDEAFVAGRLVERERVKQQAMRATWHDVWLKVDSRAGALRQ</sequence>
<reference evidence="3" key="1">
    <citation type="journal article" date="2019" name="Int. J. Syst. Evol. Microbiol.">
        <title>The Global Catalogue of Microorganisms (GCM) 10K type strain sequencing project: providing services to taxonomists for standard genome sequencing and annotation.</title>
        <authorList>
            <consortium name="The Broad Institute Genomics Platform"/>
            <consortium name="The Broad Institute Genome Sequencing Center for Infectious Disease"/>
            <person name="Wu L."/>
            <person name="Ma J."/>
        </authorList>
    </citation>
    <scope>NUCLEOTIDE SEQUENCE [LARGE SCALE GENOMIC DNA]</scope>
    <source>
        <strain evidence="3">ZS-22-S1</strain>
    </source>
</reference>
<dbReference type="InterPro" id="IPR007899">
    <property type="entry name" value="CHAD_dom"/>
</dbReference>
<organism evidence="2 3">
    <name type="scientific">Actinophytocola glycyrrhizae</name>
    <dbReference type="NCBI Taxonomy" id="2044873"/>
    <lineage>
        <taxon>Bacteria</taxon>
        <taxon>Bacillati</taxon>
        <taxon>Actinomycetota</taxon>
        <taxon>Actinomycetes</taxon>
        <taxon>Pseudonocardiales</taxon>
        <taxon>Pseudonocardiaceae</taxon>
    </lineage>
</organism>
<accession>A0ABV9RX42</accession>